<keyword evidence="2" id="KW-0472">Membrane</keyword>
<feature type="region of interest" description="Disordered" evidence="1">
    <location>
        <begin position="128"/>
        <end position="148"/>
    </location>
</feature>
<gene>
    <name evidence="4" type="ORF">DES51_11340</name>
    <name evidence="3" type="ORF">MQE39_07625</name>
</gene>
<evidence type="ECO:0000313" key="4">
    <source>
        <dbReference type="EMBL" id="PXX76846.1"/>
    </source>
</evidence>
<reference evidence="4 5" key="1">
    <citation type="submission" date="2018-05" db="EMBL/GenBank/DDBJ databases">
        <title>Genomic Encyclopedia of Type Strains, Phase IV (KMG-IV): sequencing the most valuable type-strain genomes for metagenomic binning, comparative biology and taxonomic classification.</title>
        <authorList>
            <person name="Goeker M."/>
        </authorList>
    </citation>
    <scope>NUCLEOTIDE SEQUENCE [LARGE SCALE GENOMIC DNA]</scope>
    <source>
        <strain evidence="4 5">JC118</strain>
    </source>
</reference>
<feature type="compositionally biased region" description="Polar residues" evidence="1">
    <location>
        <begin position="132"/>
        <end position="148"/>
    </location>
</feature>
<proteinExistence type="predicted"/>
<dbReference type="RefSeq" id="WP_022939629.1">
    <property type="nucleotide sequence ID" value="NZ_BAABZA010000001.1"/>
</dbReference>
<dbReference type="Proteomes" id="UP001276902">
    <property type="component" value="Unassembled WGS sequence"/>
</dbReference>
<dbReference type="EMBL" id="JALDAW010000011">
    <property type="protein sequence ID" value="MDY5167982.1"/>
    <property type="molecule type" value="Genomic_DNA"/>
</dbReference>
<dbReference type="Proteomes" id="UP000247612">
    <property type="component" value="Unassembled WGS sequence"/>
</dbReference>
<evidence type="ECO:0000313" key="5">
    <source>
        <dbReference type="Proteomes" id="UP000247612"/>
    </source>
</evidence>
<dbReference type="AlphaFoldDB" id="A0A2V2FVE8"/>
<reference evidence="3" key="2">
    <citation type="submission" date="2022-03" db="EMBL/GenBank/DDBJ databases">
        <title>First case of bacteraemia caused by Dielma fastidiosa in a patient hospitalised with diverticulitis.</title>
        <authorList>
            <person name="Forman-Ankjaer B."/>
            <person name="Hvid-Jensen F."/>
            <person name="Kobel C.M."/>
            <person name="Greve T."/>
        </authorList>
    </citation>
    <scope>NUCLEOTIDE SEQUENCE</scope>
    <source>
        <strain evidence="3">AUH_DF_2021</strain>
    </source>
</reference>
<sequence length="271" mass="31846">MEKLSRVKKYEQLRKEIETEPAEEIKSDQLSQYANRLNEFDPVLFKKMEVKEEVHVPVREKKETLADTSTDLFNTDSFKNEYMDDIIRDVKEYNLKRGLMESDNTQIDILHQLNRPAVRRREDYIKELNDDPISQPQPVVESETASQSKQEIAKQIQELLHESETLPVQGMSVKRVEIEKQETTPAMIQQDATHEYTMMNRMNEDFQRKITEETQQIRVQLDEYEEEITGLNKGINKTHKLLNMIMLLLVLAFVIIVGISVFWVLQSMGKI</sequence>
<keyword evidence="2" id="KW-1133">Transmembrane helix</keyword>
<keyword evidence="2" id="KW-0812">Transmembrane</keyword>
<accession>A0A2V2FVE8</accession>
<keyword evidence="5" id="KW-1185">Reference proteome</keyword>
<comment type="caution">
    <text evidence="4">The sequence shown here is derived from an EMBL/GenBank/DDBJ whole genome shotgun (WGS) entry which is preliminary data.</text>
</comment>
<organism evidence="4 5">
    <name type="scientific">Dielma fastidiosa</name>
    <dbReference type="NCBI Taxonomy" id="1034346"/>
    <lineage>
        <taxon>Bacteria</taxon>
        <taxon>Bacillati</taxon>
        <taxon>Bacillota</taxon>
        <taxon>Erysipelotrichia</taxon>
        <taxon>Erysipelotrichales</taxon>
        <taxon>Erysipelotrichaceae</taxon>
        <taxon>Dielma</taxon>
    </lineage>
</organism>
<evidence type="ECO:0000313" key="3">
    <source>
        <dbReference type="EMBL" id="MDY5167982.1"/>
    </source>
</evidence>
<dbReference type="GeneID" id="94439272"/>
<dbReference type="EMBL" id="QJKH01000013">
    <property type="protein sequence ID" value="PXX76846.1"/>
    <property type="molecule type" value="Genomic_DNA"/>
</dbReference>
<evidence type="ECO:0000256" key="2">
    <source>
        <dbReference type="SAM" id="Phobius"/>
    </source>
</evidence>
<dbReference type="STRING" id="1034346.GCA_000313565_03351"/>
<feature type="transmembrane region" description="Helical" evidence="2">
    <location>
        <begin position="241"/>
        <end position="265"/>
    </location>
</feature>
<protein>
    <submittedName>
        <fullName evidence="4">Uncharacterized protein</fullName>
    </submittedName>
</protein>
<name>A0A2V2FVE8_9FIRM</name>
<evidence type="ECO:0000256" key="1">
    <source>
        <dbReference type="SAM" id="MobiDB-lite"/>
    </source>
</evidence>
<dbReference type="OrthoDB" id="1653578at2"/>